<dbReference type="InterPro" id="IPR014256">
    <property type="entry name" value="Spore_VI_D"/>
</dbReference>
<keyword evidence="3" id="KW-1185">Reference proteome</keyword>
<dbReference type="CDD" id="cd00118">
    <property type="entry name" value="LysM"/>
    <property type="match status" value="1"/>
</dbReference>
<dbReference type="SMART" id="SM00257">
    <property type="entry name" value="LysM"/>
    <property type="match status" value="1"/>
</dbReference>
<dbReference type="Pfam" id="PF20918">
    <property type="entry name" value="SPOCS_spoVID-N"/>
    <property type="match status" value="1"/>
</dbReference>
<gene>
    <name evidence="2" type="primary">spoVID</name>
    <name evidence="2" type="ORF">J9317_14115</name>
</gene>
<name>A0ABS5LHQ2_9BACI</name>
<dbReference type="Gene3D" id="3.10.350.10">
    <property type="entry name" value="LysM domain"/>
    <property type="match status" value="1"/>
</dbReference>
<dbReference type="Pfam" id="PF01476">
    <property type="entry name" value="LysM"/>
    <property type="match status" value="1"/>
</dbReference>
<dbReference type="EMBL" id="JAGVRK010000001">
    <property type="protein sequence ID" value="MBS2969904.1"/>
    <property type="molecule type" value="Genomic_DNA"/>
</dbReference>
<evidence type="ECO:0000313" key="2">
    <source>
        <dbReference type="EMBL" id="MBS2969904.1"/>
    </source>
</evidence>
<dbReference type="PROSITE" id="PS51782">
    <property type="entry name" value="LYSM"/>
    <property type="match status" value="1"/>
</dbReference>
<sequence>MSQDAALRFSVEESVWFQKGQEVFELLSISLDPNIAIEEHDQYVSIRGALQLTGEYRAVLNPENDDKEFEFSAARFVNEVNVREDGTHELLHRFPVDITIPKNRIDKIEEVYVSIDSFDYDLPEAKCLKLFADLSITGIDENRREAEEVQAIQEVREEEKEQQFEALYRDEAVQHADEETYEAEARTEAEKEEAFQELYAYRSEEEALLNEETGREYPEIDVEVRKQSFEYQEIQPLHEEPAVKEAIADHRSEAREKQGSAGAQSENSLLLTKLFGRDEDEELTRLKICIVQQGETIDSICERYALSAQQLIRVNHLAADKDVYEGQTLYIPQYASSK</sequence>
<evidence type="ECO:0000259" key="1">
    <source>
        <dbReference type="PROSITE" id="PS51782"/>
    </source>
</evidence>
<accession>A0ABS5LHQ2</accession>
<dbReference type="InterPro" id="IPR048862">
    <property type="entry name" value="SPOCS_spoVID_N"/>
</dbReference>
<proteinExistence type="predicted"/>
<dbReference type="NCBIfam" id="TIGR02907">
    <property type="entry name" value="spore_VI_D"/>
    <property type="match status" value="1"/>
</dbReference>
<feature type="domain" description="LysM" evidence="1">
    <location>
        <begin position="287"/>
        <end position="331"/>
    </location>
</feature>
<protein>
    <submittedName>
        <fullName evidence="2">Stage VI sporulation protein D</fullName>
    </submittedName>
</protein>
<dbReference type="InterPro" id="IPR018392">
    <property type="entry name" value="LysM"/>
</dbReference>
<dbReference type="InterPro" id="IPR036779">
    <property type="entry name" value="LysM_dom_sf"/>
</dbReference>
<organism evidence="2 3">
    <name type="scientific">Metabacillus flavus</name>
    <dbReference type="NCBI Taxonomy" id="2823519"/>
    <lineage>
        <taxon>Bacteria</taxon>
        <taxon>Bacillati</taxon>
        <taxon>Bacillota</taxon>
        <taxon>Bacilli</taxon>
        <taxon>Bacillales</taxon>
        <taxon>Bacillaceae</taxon>
        <taxon>Metabacillus</taxon>
    </lineage>
</organism>
<dbReference type="SUPFAM" id="SSF54106">
    <property type="entry name" value="LysM domain"/>
    <property type="match status" value="1"/>
</dbReference>
<evidence type="ECO:0000313" key="3">
    <source>
        <dbReference type="Proteomes" id="UP000682403"/>
    </source>
</evidence>
<dbReference type="Proteomes" id="UP000682403">
    <property type="component" value="Unassembled WGS sequence"/>
</dbReference>
<reference evidence="2 3" key="1">
    <citation type="submission" date="2021-04" db="EMBL/GenBank/DDBJ databases">
        <title>Metabacillus sp. strain KIGAM252 whole genome sequence.</title>
        <authorList>
            <person name="Seo M.-J."/>
            <person name="Cho E.-S."/>
            <person name="Hwang C.Y."/>
            <person name="Yoon D.J."/>
        </authorList>
    </citation>
    <scope>NUCLEOTIDE SEQUENCE [LARGE SCALE GENOMIC DNA]</scope>
    <source>
        <strain evidence="2 3">KIGAM252</strain>
    </source>
</reference>
<dbReference type="RefSeq" id="WP_211559624.1">
    <property type="nucleotide sequence ID" value="NZ_JAGVRK010000001.1"/>
</dbReference>
<comment type="caution">
    <text evidence="2">The sequence shown here is derived from an EMBL/GenBank/DDBJ whole genome shotgun (WGS) entry which is preliminary data.</text>
</comment>